<evidence type="ECO:0000313" key="12">
    <source>
        <dbReference type="Proteomes" id="UP000509597"/>
    </source>
</evidence>
<dbReference type="AlphaFoldDB" id="A0A7H9BL64"/>
<dbReference type="EC" id="2.7.1.39" evidence="8 9"/>
<evidence type="ECO:0000256" key="5">
    <source>
        <dbReference type="ARBA" id="ARBA00022777"/>
    </source>
</evidence>
<dbReference type="GO" id="GO:0009088">
    <property type="term" value="P:threonine biosynthetic process"/>
    <property type="evidence" value="ECO:0007669"/>
    <property type="project" value="UniProtKB-UniRule"/>
</dbReference>
<evidence type="ECO:0000313" key="11">
    <source>
        <dbReference type="EMBL" id="QLG89249.1"/>
    </source>
</evidence>
<keyword evidence="12" id="KW-1185">Reference proteome</keyword>
<proteinExistence type="inferred from homology"/>
<evidence type="ECO:0000256" key="2">
    <source>
        <dbReference type="ARBA" id="ARBA00022679"/>
    </source>
</evidence>
<feature type="domain" description="Aminoglycoside phosphotransferase" evidence="10">
    <location>
        <begin position="26"/>
        <end position="257"/>
    </location>
</feature>
<dbReference type="GO" id="GO:0005524">
    <property type="term" value="F:ATP binding"/>
    <property type="evidence" value="ECO:0007669"/>
    <property type="project" value="UniProtKB-KW"/>
</dbReference>
<evidence type="ECO:0000256" key="7">
    <source>
        <dbReference type="ARBA" id="ARBA00038240"/>
    </source>
</evidence>
<keyword evidence="3 8" id="KW-0791">Threonine biosynthesis</keyword>
<sequence length="316" mass="35183">MSVFTTVSNDELVPFLKNYSLGQLVDIKGIAAGVTNTNYFVTTTHGKYVLTLFETLQASELPYYVDLMVHLGQHGIAIAAPIANLRGEYIDELNGKPTLLVPCLPGAVTDSPNVAQCGQVGEMLAQMHLAAASYSGQMSNPRGPQWWSATAHDMYPFMSEADAALLHAEVQLQSQHKFDQFQMNLPKGVIHADLFRDNALMNGDQVGGFIDFYYACNDILLYDLAITLNDWCVLENGDIDAERARAMLAGYQSVRPLTDDEVADWPIMLRAAALRFWVSRLLDFHKPAAGEMTFAKDPGHFQRVIQHHQARTDFWL</sequence>
<dbReference type="RefSeq" id="WP_179355745.1">
    <property type="nucleotide sequence ID" value="NZ_CP058627.1"/>
</dbReference>
<keyword evidence="6 8" id="KW-0067">ATP-binding</keyword>
<dbReference type="PANTHER" id="PTHR21064:SF6">
    <property type="entry name" value="AMINOGLYCOSIDE PHOSPHOTRANSFERASE DOMAIN-CONTAINING PROTEIN"/>
    <property type="match status" value="1"/>
</dbReference>
<dbReference type="InterPro" id="IPR011009">
    <property type="entry name" value="Kinase-like_dom_sf"/>
</dbReference>
<comment type="similarity">
    <text evidence="7 8">Belongs to the pseudomonas-type ThrB family.</text>
</comment>
<dbReference type="CDD" id="cd05153">
    <property type="entry name" value="HomoserineK_II"/>
    <property type="match status" value="1"/>
</dbReference>
<dbReference type="NCBIfam" id="NF003558">
    <property type="entry name" value="PRK05231.1"/>
    <property type="match status" value="1"/>
</dbReference>
<dbReference type="InterPro" id="IPR005280">
    <property type="entry name" value="Homoserine_kinase_II"/>
</dbReference>
<evidence type="ECO:0000256" key="1">
    <source>
        <dbReference type="ARBA" id="ARBA00022605"/>
    </source>
</evidence>
<keyword evidence="4 8" id="KW-0547">Nucleotide-binding</keyword>
<comment type="catalytic activity">
    <reaction evidence="8">
        <text>L-homoserine + ATP = O-phospho-L-homoserine + ADP + H(+)</text>
        <dbReference type="Rhea" id="RHEA:13985"/>
        <dbReference type="ChEBI" id="CHEBI:15378"/>
        <dbReference type="ChEBI" id="CHEBI:30616"/>
        <dbReference type="ChEBI" id="CHEBI:57476"/>
        <dbReference type="ChEBI" id="CHEBI:57590"/>
        <dbReference type="ChEBI" id="CHEBI:456216"/>
        <dbReference type="EC" id="2.7.1.39"/>
    </reaction>
</comment>
<evidence type="ECO:0000256" key="4">
    <source>
        <dbReference type="ARBA" id="ARBA00022741"/>
    </source>
</evidence>
<dbReference type="HAMAP" id="MF_00301">
    <property type="entry name" value="Homoser_kinase_2"/>
    <property type="match status" value="1"/>
</dbReference>
<dbReference type="EMBL" id="CP058627">
    <property type="protein sequence ID" value="QLG89249.1"/>
    <property type="molecule type" value="Genomic_DNA"/>
</dbReference>
<evidence type="ECO:0000256" key="3">
    <source>
        <dbReference type="ARBA" id="ARBA00022697"/>
    </source>
</evidence>
<evidence type="ECO:0000259" key="10">
    <source>
        <dbReference type="Pfam" id="PF01636"/>
    </source>
</evidence>
<dbReference type="Pfam" id="PF01636">
    <property type="entry name" value="APH"/>
    <property type="match status" value="1"/>
</dbReference>
<gene>
    <name evidence="8" type="primary">thrB</name>
    <name evidence="11" type="ORF">HQ393_13915</name>
</gene>
<reference evidence="11 12" key="1">
    <citation type="submission" date="2020-07" db="EMBL/GenBank/DDBJ databases">
        <title>Complete genome sequence of Chitinibacter sp. 2T18.</title>
        <authorList>
            <person name="Bae J.-W."/>
            <person name="Choi J.-W."/>
        </authorList>
    </citation>
    <scope>NUCLEOTIDE SEQUENCE [LARGE SCALE GENOMIC DNA]</scope>
    <source>
        <strain evidence="11 12">2T18</strain>
    </source>
</reference>
<dbReference type="PANTHER" id="PTHR21064">
    <property type="entry name" value="AMINOGLYCOSIDE PHOSPHOTRANSFERASE DOMAIN-CONTAINING PROTEIN-RELATED"/>
    <property type="match status" value="1"/>
</dbReference>
<dbReference type="SUPFAM" id="SSF56112">
    <property type="entry name" value="Protein kinase-like (PK-like)"/>
    <property type="match status" value="1"/>
</dbReference>
<name>A0A7H9BL64_9NEIS</name>
<dbReference type="InterPro" id="IPR050249">
    <property type="entry name" value="Pseudomonas-type_ThrB"/>
</dbReference>
<keyword evidence="1 8" id="KW-0028">Amino-acid biosynthesis</keyword>
<accession>A0A7H9BL64</accession>
<dbReference type="NCBIfam" id="TIGR00938">
    <property type="entry name" value="thrB_alt"/>
    <property type="match status" value="1"/>
</dbReference>
<evidence type="ECO:0000256" key="9">
    <source>
        <dbReference type="NCBIfam" id="TIGR00938"/>
    </source>
</evidence>
<organism evidence="11 12">
    <name type="scientific">Chitinibacter bivalviorum</name>
    <dbReference type="NCBI Taxonomy" id="2739434"/>
    <lineage>
        <taxon>Bacteria</taxon>
        <taxon>Pseudomonadati</taxon>
        <taxon>Pseudomonadota</taxon>
        <taxon>Betaproteobacteria</taxon>
        <taxon>Neisseriales</taxon>
        <taxon>Chitinibacteraceae</taxon>
        <taxon>Chitinibacter</taxon>
    </lineage>
</organism>
<dbReference type="Gene3D" id="3.90.1200.10">
    <property type="match status" value="1"/>
</dbReference>
<dbReference type="GO" id="GO:0004413">
    <property type="term" value="F:homoserine kinase activity"/>
    <property type="evidence" value="ECO:0007669"/>
    <property type="project" value="UniProtKB-UniRule"/>
</dbReference>
<keyword evidence="5 8" id="KW-0418">Kinase</keyword>
<evidence type="ECO:0000256" key="6">
    <source>
        <dbReference type="ARBA" id="ARBA00022840"/>
    </source>
</evidence>
<comment type="pathway">
    <text evidence="8">Amino-acid biosynthesis; L-threonine biosynthesis; L-threonine from L-aspartate: step 4/5.</text>
</comment>
<dbReference type="Proteomes" id="UP000509597">
    <property type="component" value="Chromosome"/>
</dbReference>
<dbReference type="InterPro" id="IPR002575">
    <property type="entry name" value="Aminoglycoside_PTrfase"/>
</dbReference>
<dbReference type="Gene3D" id="3.30.200.20">
    <property type="entry name" value="Phosphorylase Kinase, domain 1"/>
    <property type="match status" value="1"/>
</dbReference>
<protein>
    <recommendedName>
        <fullName evidence="8 9">Homoserine kinase</fullName>
        <shortName evidence="8">HK</shortName>
        <shortName evidence="8">HSK</shortName>
        <ecNumber evidence="8 9">2.7.1.39</ecNumber>
    </recommendedName>
</protein>
<keyword evidence="2 8" id="KW-0808">Transferase</keyword>
<dbReference type="KEGG" id="chiz:HQ393_13915"/>
<dbReference type="UniPathway" id="UPA00050">
    <property type="reaction ID" value="UER00064"/>
</dbReference>
<evidence type="ECO:0000256" key="8">
    <source>
        <dbReference type="HAMAP-Rule" id="MF_00301"/>
    </source>
</evidence>